<comment type="similarity">
    <text evidence="2">Belongs to the cytochrome ubiquinol oxidase subunit 1 family.</text>
</comment>
<evidence type="ECO:0000313" key="14">
    <source>
        <dbReference type="Proteomes" id="UP000248544"/>
    </source>
</evidence>
<evidence type="ECO:0000256" key="11">
    <source>
        <dbReference type="ARBA" id="ARBA00023136"/>
    </source>
</evidence>
<keyword evidence="6 12" id="KW-0812">Transmembrane</keyword>
<dbReference type="Pfam" id="PF01654">
    <property type="entry name" value="Cyt_bd_oxida_I"/>
    <property type="match status" value="1"/>
</dbReference>
<keyword evidence="9 12" id="KW-1133">Transmembrane helix</keyword>
<name>A0A2W2F422_9ACTN</name>
<evidence type="ECO:0000256" key="6">
    <source>
        <dbReference type="ARBA" id="ARBA00022692"/>
    </source>
</evidence>
<keyword evidence="8" id="KW-0249">Electron transport</keyword>
<dbReference type="AlphaFoldDB" id="A0A2W2F422"/>
<organism evidence="13 14">
    <name type="scientific">Spongiactinospora gelatinilytica</name>
    <dbReference type="NCBI Taxonomy" id="2666298"/>
    <lineage>
        <taxon>Bacteria</taxon>
        <taxon>Bacillati</taxon>
        <taxon>Actinomycetota</taxon>
        <taxon>Actinomycetes</taxon>
        <taxon>Streptosporangiales</taxon>
        <taxon>Streptosporangiaceae</taxon>
        <taxon>Spongiactinospora</taxon>
    </lineage>
</organism>
<proteinExistence type="inferred from homology"/>
<evidence type="ECO:0000313" key="13">
    <source>
        <dbReference type="EMBL" id="PZG31746.1"/>
    </source>
</evidence>
<dbReference type="GO" id="GO:0005886">
    <property type="term" value="C:plasma membrane"/>
    <property type="evidence" value="ECO:0007669"/>
    <property type="project" value="UniProtKB-SubCell"/>
</dbReference>
<evidence type="ECO:0000256" key="10">
    <source>
        <dbReference type="ARBA" id="ARBA00023004"/>
    </source>
</evidence>
<dbReference type="GO" id="GO:0009055">
    <property type="term" value="F:electron transfer activity"/>
    <property type="evidence" value="ECO:0007669"/>
    <property type="project" value="InterPro"/>
</dbReference>
<evidence type="ECO:0000256" key="1">
    <source>
        <dbReference type="ARBA" id="ARBA00004651"/>
    </source>
</evidence>
<comment type="subcellular location">
    <subcellularLocation>
        <location evidence="1">Cell membrane</location>
        <topology evidence="1">Multi-pass membrane protein</topology>
    </subcellularLocation>
</comment>
<feature type="transmembrane region" description="Helical" evidence="12">
    <location>
        <begin position="89"/>
        <end position="109"/>
    </location>
</feature>
<keyword evidence="5" id="KW-0349">Heme</keyword>
<keyword evidence="4" id="KW-1003">Cell membrane</keyword>
<feature type="transmembrane region" description="Helical" evidence="12">
    <location>
        <begin position="37"/>
        <end position="57"/>
    </location>
</feature>
<keyword evidence="3" id="KW-0813">Transport</keyword>
<evidence type="ECO:0000256" key="3">
    <source>
        <dbReference type="ARBA" id="ARBA00022448"/>
    </source>
</evidence>
<reference evidence="13 14" key="1">
    <citation type="submission" date="2018-01" db="EMBL/GenBank/DDBJ databases">
        <title>Draft genome sequence of Sphaerisporangium sp. 7K107.</title>
        <authorList>
            <person name="Sahin N."/>
            <person name="Saygin H."/>
            <person name="Ay H."/>
        </authorList>
    </citation>
    <scope>NUCLEOTIDE SEQUENCE [LARGE SCALE GENOMIC DNA]</scope>
    <source>
        <strain evidence="13 14">7K107</strain>
    </source>
</reference>
<dbReference type="Proteomes" id="UP000248544">
    <property type="component" value="Unassembled WGS sequence"/>
</dbReference>
<sequence length="137" mass="14597">MQSPAGYQVRDGIAYLTDFGAVLANPSALLALGHITLVALLTGGLFVTGVSACHLLAGTAERPFYVLASTVDPRYGMTMAQAMADEATLWPLAAFAVVVVPLMLAYQIWTWRSYRGRLGASDAPVLLTSGPRAVERR</sequence>
<dbReference type="GO" id="GO:0046872">
    <property type="term" value="F:metal ion binding"/>
    <property type="evidence" value="ECO:0007669"/>
    <property type="project" value="UniProtKB-KW"/>
</dbReference>
<evidence type="ECO:0000256" key="2">
    <source>
        <dbReference type="ARBA" id="ARBA00009819"/>
    </source>
</evidence>
<protein>
    <submittedName>
        <fullName evidence="13">Uncharacterized protein</fullName>
    </submittedName>
</protein>
<dbReference type="EMBL" id="POUA01000321">
    <property type="protein sequence ID" value="PZG31746.1"/>
    <property type="molecule type" value="Genomic_DNA"/>
</dbReference>
<evidence type="ECO:0000256" key="8">
    <source>
        <dbReference type="ARBA" id="ARBA00022982"/>
    </source>
</evidence>
<evidence type="ECO:0000256" key="5">
    <source>
        <dbReference type="ARBA" id="ARBA00022617"/>
    </source>
</evidence>
<dbReference type="GO" id="GO:0070069">
    <property type="term" value="C:cytochrome complex"/>
    <property type="evidence" value="ECO:0007669"/>
    <property type="project" value="InterPro"/>
</dbReference>
<evidence type="ECO:0000256" key="4">
    <source>
        <dbReference type="ARBA" id="ARBA00022475"/>
    </source>
</evidence>
<gene>
    <name evidence="13" type="ORF">C1I98_29895</name>
</gene>
<evidence type="ECO:0000256" key="9">
    <source>
        <dbReference type="ARBA" id="ARBA00022989"/>
    </source>
</evidence>
<evidence type="ECO:0000256" key="7">
    <source>
        <dbReference type="ARBA" id="ARBA00022723"/>
    </source>
</evidence>
<keyword evidence="11 12" id="KW-0472">Membrane</keyword>
<keyword evidence="7" id="KW-0479">Metal-binding</keyword>
<keyword evidence="14" id="KW-1185">Reference proteome</keyword>
<comment type="caution">
    <text evidence="13">The sequence shown here is derived from an EMBL/GenBank/DDBJ whole genome shotgun (WGS) entry which is preliminary data.</text>
</comment>
<dbReference type="InterPro" id="IPR002585">
    <property type="entry name" value="Cyt-d_ubiquinol_oxidase_su_1"/>
</dbReference>
<dbReference type="GO" id="GO:0019646">
    <property type="term" value="P:aerobic electron transport chain"/>
    <property type="evidence" value="ECO:0007669"/>
    <property type="project" value="InterPro"/>
</dbReference>
<accession>A0A2W2F422</accession>
<evidence type="ECO:0000256" key="12">
    <source>
        <dbReference type="SAM" id="Phobius"/>
    </source>
</evidence>
<keyword evidence="10" id="KW-0408">Iron</keyword>